<evidence type="ECO:0000313" key="10">
    <source>
        <dbReference type="EMBL" id="SFL99322.1"/>
    </source>
</evidence>
<dbReference type="InterPro" id="IPR013647">
    <property type="entry name" value="OligopepF_N_dom"/>
</dbReference>
<evidence type="ECO:0000256" key="4">
    <source>
        <dbReference type="ARBA" id="ARBA00022833"/>
    </source>
</evidence>
<dbReference type="RefSeq" id="WP_090939396.1">
    <property type="nucleotide sequence ID" value="NZ_FOTS01000030.1"/>
</dbReference>
<dbReference type="Pfam" id="PF01432">
    <property type="entry name" value="Peptidase_M3"/>
    <property type="match status" value="1"/>
</dbReference>
<proteinExistence type="inferred from homology"/>
<dbReference type="PANTHER" id="PTHR11804">
    <property type="entry name" value="PROTEASE M3 THIMET OLIGOPEPTIDASE-RELATED"/>
    <property type="match status" value="1"/>
</dbReference>
<evidence type="ECO:0000256" key="7">
    <source>
        <dbReference type="SAM" id="SignalP"/>
    </source>
</evidence>
<keyword evidence="3 6" id="KW-0378">Hydrolase</keyword>
<reference evidence="11" key="1">
    <citation type="submission" date="2016-10" db="EMBL/GenBank/DDBJ databases">
        <authorList>
            <person name="Varghese N."/>
            <person name="Submissions S."/>
        </authorList>
    </citation>
    <scope>NUCLEOTIDE SEQUENCE [LARGE SCALE GENOMIC DNA]</scope>
    <source>
        <strain evidence="11">DSM 13327</strain>
    </source>
</reference>
<evidence type="ECO:0000313" key="11">
    <source>
        <dbReference type="Proteomes" id="UP000199520"/>
    </source>
</evidence>
<evidence type="ECO:0000259" key="8">
    <source>
        <dbReference type="Pfam" id="PF01432"/>
    </source>
</evidence>
<evidence type="ECO:0000256" key="3">
    <source>
        <dbReference type="ARBA" id="ARBA00022801"/>
    </source>
</evidence>
<dbReference type="GO" id="GO:0046872">
    <property type="term" value="F:metal ion binding"/>
    <property type="evidence" value="ECO:0007669"/>
    <property type="project" value="UniProtKB-UniRule"/>
</dbReference>
<dbReference type="Gene3D" id="1.20.140.70">
    <property type="entry name" value="Oligopeptidase f, N-terminal domain"/>
    <property type="match status" value="1"/>
</dbReference>
<dbReference type="EC" id="3.4.24.-" evidence="6"/>
<evidence type="ECO:0000259" key="9">
    <source>
        <dbReference type="Pfam" id="PF08439"/>
    </source>
</evidence>
<evidence type="ECO:0000256" key="2">
    <source>
        <dbReference type="ARBA" id="ARBA00022723"/>
    </source>
</evidence>
<keyword evidence="2 6" id="KW-0479">Metal-binding</keyword>
<dbReference type="NCBIfam" id="TIGR00181">
    <property type="entry name" value="pepF"/>
    <property type="match status" value="1"/>
</dbReference>
<gene>
    <name evidence="10" type="ORF">SAMN04490355_103053</name>
</gene>
<dbReference type="Gene3D" id="1.10.287.830">
    <property type="entry name" value="putative peptidase helix hairpin domain like"/>
    <property type="match status" value="1"/>
</dbReference>
<protein>
    <recommendedName>
        <fullName evidence="6">Oligopeptidase F</fullName>
        <ecNumber evidence="6">3.4.24.-</ecNumber>
    </recommendedName>
</protein>
<sequence length="629" mass="71524">MSKQPHFVPFALSLMLFSTSSAMGAEVESFQIPGREEIAAEYKWHLEDLYGSDEEWQTDYNKVKKMLPKVGEYKGKLDSSGKNLLACLMLRDDITKITGKLYPYARMHQDENTADNKYQALTGKAQSLNIEVNTAIAFIEPEIVGIPAERLEKMQKQVKGLGVYSFYLQSLMQQKQHVLSPREEALLSRAGEVAAAPATIFNVLANAEVKFPSIQDERGQEVQLSEGRYSNYLRSSDRRVRQDAFDGILGSYSQYRNTLAATLNGHVKQHVFFAQAHNYKSSQEAALMPNHIPVEVYDNLVATVNRNLTPLHRYVSLKKKALGLEEIHMYDLYAPVVKDVEIRISYPEALELVKNALAPLGEDYIADFNKGISSHWIDVYENQGKRSGAYSWGVYGVHPFVFLNYNGHFSDASTLAHEMGHALHSFYSAKSQPYPTADYVIFTAETASTTNEILLIDYMLAKTADKKEKMYLLNQYLENIRTTLYRQTMFAEFEKEIHDRSEEGETLTADLMEEIYHDLNVKYFGPEMIVDKEIDIEWARIPHFYRNFYVYQYATGYSAATAFAKQLQTEGEAAQERYTNHFLKKGGSDTPIRILKNAGVDMSTPQPIEITLAKFSQLLDELEVLLAQG</sequence>
<evidence type="ECO:0000256" key="1">
    <source>
        <dbReference type="ARBA" id="ARBA00022670"/>
    </source>
</evidence>
<dbReference type="GO" id="GO:0006508">
    <property type="term" value="P:proteolysis"/>
    <property type="evidence" value="ECO:0007669"/>
    <property type="project" value="UniProtKB-KW"/>
</dbReference>
<dbReference type="PANTHER" id="PTHR11804:SF84">
    <property type="entry name" value="SACCHAROLYSIN"/>
    <property type="match status" value="1"/>
</dbReference>
<dbReference type="InterPro" id="IPR004438">
    <property type="entry name" value="Peptidase_M3B"/>
</dbReference>
<dbReference type="Pfam" id="PF08439">
    <property type="entry name" value="Peptidase_M3_N"/>
    <property type="match status" value="1"/>
</dbReference>
<keyword evidence="1 6" id="KW-0645">Protease</keyword>
<dbReference type="AlphaFoldDB" id="A0A1I4M7U3"/>
<feature type="domain" description="Peptidase M3A/M3B catalytic" evidence="8">
    <location>
        <begin position="232"/>
        <end position="611"/>
    </location>
</feature>
<keyword evidence="5 6" id="KW-0482">Metalloprotease</keyword>
<accession>A0A1I4M7U3</accession>
<dbReference type="Gene3D" id="1.10.1370.20">
    <property type="entry name" value="Oligoendopeptidase f, C-terminal domain"/>
    <property type="match status" value="1"/>
</dbReference>
<name>A0A1I4M7U3_9FIRM</name>
<keyword evidence="7" id="KW-0732">Signal</keyword>
<dbReference type="InterPro" id="IPR045090">
    <property type="entry name" value="Pept_M3A_M3B"/>
</dbReference>
<dbReference type="OrthoDB" id="9766487at2"/>
<dbReference type="EMBL" id="FOTS01000030">
    <property type="protein sequence ID" value="SFL99322.1"/>
    <property type="molecule type" value="Genomic_DNA"/>
</dbReference>
<keyword evidence="11" id="KW-1185">Reference proteome</keyword>
<evidence type="ECO:0000256" key="5">
    <source>
        <dbReference type="ARBA" id="ARBA00023049"/>
    </source>
</evidence>
<organism evidence="10 11">
    <name type="scientific">Pelosinus propionicus DSM 13327</name>
    <dbReference type="NCBI Taxonomy" id="1123291"/>
    <lineage>
        <taxon>Bacteria</taxon>
        <taxon>Bacillati</taxon>
        <taxon>Bacillota</taxon>
        <taxon>Negativicutes</taxon>
        <taxon>Selenomonadales</taxon>
        <taxon>Sporomusaceae</taxon>
        <taxon>Pelosinus</taxon>
    </lineage>
</organism>
<dbReference type="SUPFAM" id="SSF55486">
    <property type="entry name" value="Metalloproteases ('zincins'), catalytic domain"/>
    <property type="match status" value="1"/>
</dbReference>
<feature type="chain" id="PRO_5011693524" description="Oligopeptidase F" evidence="7">
    <location>
        <begin position="25"/>
        <end position="629"/>
    </location>
</feature>
<evidence type="ECO:0000256" key="6">
    <source>
        <dbReference type="RuleBase" id="RU368091"/>
    </source>
</evidence>
<feature type="signal peptide" evidence="7">
    <location>
        <begin position="1"/>
        <end position="24"/>
    </location>
</feature>
<keyword evidence="4 6" id="KW-0862">Zinc</keyword>
<dbReference type="STRING" id="1123291.SAMN04490355_103053"/>
<feature type="domain" description="Oligopeptidase F N-terminal" evidence="9">
    <location>
        <begin position="142"/>
        <end position="211"/>
    </location>
</feature>
<dbReference type="InterPro" id="IPR042088">
    <property type="entry name" value="OligoPept_F_C"/>
</dbReference>
<dbReference type="InterPro" id="IPR001567">
    <property type="entry name" value="Pept_M3A_M3B_dom"/>
</dbReference>
<dbReference type="Proteomes" id="UP000199520">
    <property type="component" value="Unassembled WGS sequence"/>
</dbReference>
<dbReference type="GO" id="GO:0004222">
    <property type="term" value="F:metalloendopeptidase activity"/>
    <property type="evidence" value="ECO:0007669"/>
    <property type="project" value="UniProtKB-UniRule"/>
</dbReference>
<comment type="similarity">
    <text evidence="6">Belongs to the peptidase M3B family.</text>
</comment>
<dbReference type="CDD" id="cd09608">
    <property type="entry name" value="M3B_PepF"/>
    <property type="match status" value="1"/>
</dbReference>
<comment type="cofactor">
    <cofactor evidence="6">
        <name>Zn(2+)</name>
        <dbReference type="ChEBI" id="CHEBI:29105"/>
    </cofactor>
    <text evidence="6">Binds 1 zinc ion.</text>
</comment>
<dbReference type="GO" id="GO:0006518">
    <property type="term" value="P:peptide metabolic process"/>
    <property type="evidence" value="ECO:0007669"/>
    <property type="project" value="TreeGrafter"/>
</dbReference>
<comment type="function">
    <text evidence="6">Has oligopeptidase activity and degrades a variety of small bioactive peptides.</text>
</comment>